<accession>A0A0F9V0F1</accession>
<dbReference type="InterPro" id="IPR021136">
    <property type="entry name" value="Flagellar_hook_control-like_C"/>
</dbReference>
<proteinExistence type="predicted"/>
<comment type="caution">
    <text evidence="3">The sequence shown here is derived from an EMBL/GenBank/DDBJ whole genome shotgun (WGS) entry which is preliminary data.</text>
</comment>
<feature type="domain" description="Flagellar hook-length control protein-like C-terminal" evidence="2">
    <location>
        <begin position="457"/>
        <end position="532"/>
    </location>
</feature>
<evidence type="ECO:0000256" key="1">
    <source>
        <dbReference type="SAM" id="MobiDB-lite"/>
    </source>
</evidence>
<dbReference type="Gene3D" id="3.30.750.140">
    <property type="match status" value="1"/>
</dbReference>
<organism evidence="3">
    <name type="scientific">marine sediment metagenome</name>
    <dbReference type="NCBI Taxonomy" id="412755"/>
    <lineage>
        <taxon>unclassified sequences</taxon>
        <taxon>metagenomes</taxon>
        <taxon>ecological metagenomes</taxon>
    </lineage>
</organism>
<name>A0A0F9V0F1_9ZZZZ</name>
<dbReference type="InterPro" id="IPR038610">
    <property type="entry name" value="FliK-like_C_sf"/>
</dbReference>
<dbReference type="AlphaFoldDB" id="A0A0F9V0F1"/>
<gene>
    <name evidence="3" type="ORF">LCGC14_0144000</name>
</gene>
<evidence type="ECO:0000313" key="3">
    <source>
        <dbReference type="EMBL" id="KKN98720.1"/>
    </source>
</evidence>
<reference evidence="3" key="1">
    <citation type="journal article" date="2015" name="Nature">
        <title>Complex archaea that bridge the gap between prokaryotes and eukaryotes.</title>
        <authorList>
            <person name="Spang A."/>
            <person name="Saw J.H."/>
            <person name="Jorgensen S.L."/>
            <person name="Zaremba-Niedzwiedzka K."/>
            <person name="Martijn J."/>
            <person name="Lind A.E."/>
            <person name="van Eijk R."/>
            <person name="Schleper C."/>
            <person name="Guy L."/>
            <person name="Ettema T.J."/>
        </authorList>
    </citation>
    <scope>NUCLEOTIDE SEQUENCE</scope>
</reference>
<feature type="region of interest" description="Disordered" evidence="1">
    <location>
        <begin position="1"/>
        <end position="23"/>
    </location>
</feature>
<dbReference type="EMBL" id="LAZR01000050">
    <property type="protein sequence ID" value="KKN98720.1"/>
    <property type="molecule type" value="Genomic_DNA"/>
</dbReference>
<evidence type="ECO:0000259" key="2">
    <source>
        <dbReference type="Pfam" id="PF02120"/>
    </source>
</evidence>
<dbReference type="Pfam" id="PF02120">
    <property type="entry name" value="Flg_hook"/>
    <property type="match status" value="1"/>
</dbReference>
<protein>
    <recommendedName>
        <fullName evidence="2">Flagellar hook-length control protein-like C-terminal domain-containing protein</fullName>
    </recommendedName>
</protein>
<sequence length="547" mass="58257">MTSDFRLPPVASPPGSGPASRSADAAALALQLLRPIDAQVLPPGETARAEVVRSTAQAGQFELLLRIARADGAVPAEVKVTSRQPVAEGTQLVVQAVNQTRLLAVLQAAASTVAGTPLTRLDPAQFPADSLLQARVLTQQVLTAAGEQARFALLAKIIQGPGIGTNLSVVSSQPVEPGTLLNARVGNLGELRIAMPAEQQRQLALSMGLRDSLQRQASSEPLLTVLDRLSTSAPERLQFAVRQVLMHVTNIAQLSTEAGVAQAIKQSGLFLENNLAMLANALKTNPGGAAAATQAGNETPANVQLPPLSKLMPLLAGLATPPGIEPLPGADLKATLINLLLNVQAQLPPDSLKMLAMPPGPWQQAMGIKPGAFPLPGRVLQTMGETSDLGSLLRLTAALLSRIQHHQFQSLGQTQSFADGSSQTVWQLEIPLRDAQQFNHVQVRIQRDDPAPTARTAEPVPQWEVRLAFNLGPLGSMQAIARLFKGRVSSEFWADQPVTLRLLDRELTQLRDRLLAKGLAVGELSCHQGTPPPPRHAVQQRWIDEVT</sequence>